<accession>L1LER7</accession>
<comment type="similarity">
    <text evidence="5">Belongs to the purine/pyrimidine phosphoribosyltransferase family.</text>
</comment>
<evidence type="ECO:0000256" key="8">
    <source>
        <dbReference type="ARBA" id="ARBA00022490"/>
    </source>
</evidence>
<dbReference type="EMBL" id="ACOU01000002">
    <property type="protein sequence ID" value="EKX73831.1"/>
    <property type="molecule type" value="Genomic_DNA"/>
</dbReference>
<evidence type="ECO:0000313" key="14">
    <source>
        <dbReference type="Proteomes" id="UP000031512"/>
    </source>
</evidence>
<keyword evidence="10 13" id="KW-0808">Transferase</keyword>
<dbReference type="Gene3D" id="3.40.50.2020">
    <property type="match status" value="1"/>
</dbReference>
<dbReference type="InterPro" id="IPR000836">
    <property type="entry name" value="PRTase_dom"/>
</dbReference>
<comment type="caution">
    <text evidence="13">The sequence shown here is derived from an EMBL/GenBank/DDBJ whole genome shotgun (WGS) entry which is preliminary data.</text>
</comment>
<comment type="catalytic activity">
    <reaction evidence="1">
        <text>AMP + diphosphate = 5-phospho-alpha-D-ribose 1-diphosphate + adenine</text>
        <dbReference type="Rhea" id="RHEA:16609"/>
        <dbReference type="ChEBI" id="CHEBI:16708"/>
        <dbReference type="ChEBI" id="CHEBI:33019"/>
        <dbReference type="ChEBI" id="CHEBI:58017"/>
        <dbReference type="ChEBI" id="CHEBI:456215"/>
        <dbReference type="EC" id="2.4.2.7"/>
    </reaction>
</comment>
<evidence type="ECO:0000256" key="6">
    <source>
        <dbReference type="ARBA" id="ARBA00011738"/>
    </source>
</evidence>
<gene>
    <name evidence="13" type="ORF">BEWA_038690</name>
</gene>
<dbReference type="GO" id="GO:0002055">
    <property type="term" value="F:adenine binding"/>
    <property type="evidence" value="ECO:0007669"/>
    <property type="project" value="TreeGrafter"/>
</dbReference>
<keyword evidence="8" id="KW-0963">Cytoplasm</keyword>
<dbReference type="InterPro" id="IPR029057">
    <property type="entry name" value="PRTase-like"/>
</dbReference>
<evidence type="ECO:0000256" key="5">
    <source>
        <dbReference type="ARBA" id="ARBA00008391"/>
    </source>
</evidence>
<dbReference type="FunFam" id="3.40.50.2020:FF:000004">
    <property type="entry name" value="Adenine phosphoribosyltransferase"/>
    <property type="match status" value="1"/>
</dbReference>
<comment type="subunit">
    <text evidence="6">Homodimer.</text>
</comment>
<evidence type="ECO:0000256" key="1">
    <source>
        <dbReference type="ARBA" id="ARBA00000868"/>
    </source>
</evidence>
<comment type="subcellular location">
    <subcellularLocation>
        <location evidence="3">Cytoplasm</location>
    </subcellularLocation>
</comment>
<dbReference type="Pfam" id="PF00156">
    <property type="entry name" value="Pribosyltran"/>
    <property type="match status" value="1"/>
</dbReference>
<dbReference type="PANTHER" id="PTHR32315">
    <property type="entry name" value="ADENINE PHOSPHORIBOSYLTRANSFERASE"/>
    <property type="match status" value="1"/>
</dbReference>
<evidence type="ECO:0000256" key="10">
    <source>
        <dbReference type="ARBA" id="ARBA00022679"/>
    </source>
</evidence>
<organism evidence="13 14">
    <name type="scientific">Theileria equi strain WA</name>
    <dbReference type="NCBI Taxonomy" id="1537102"/>
    <lineage>
        <taxon>Eukaryota</taxon>
        <taxon>Sar</taxon>
        <taxon>Alveolata</taxon>
        <taxon>Apicomplexa</taxon>
        <taxon>Aconoidasida</taxon>
        <taxon>Piroplasmida</taxon>
        <taxon>Theileriidae</taxon>
        <taxon>Theileria</taxon>
    </lineage>
</organism>
<dbReference type="UniPathway" id="UPA00588">
    <property type="reaction ID" value="UER00646"/>
</dbReference>
<dbReference type="GO" id="GO:0005737">
    <property type="term" value="C:cytoplasm"/>
    <property type="evidence" value="ECO:0007669"/>
    <property type="project" value="UniProtKB-SubCell"/>
</dbReference>
<sequence length="187" mass="20234">MSTSLILSEEDFKRYPHFHRPGLNFVDINPLFKDPEKYGQAIATIADHLRETFGDTIDILALLGSKGFVVGASLAHKLNLPFMLLRKRGKLPGSTTSVSYAYNYGKSVLEGQAETIKPGQRVVIVDDVVGSGGSMAAACDLIRKMQGEILETVSIIELASLNGKDKFGGVPLFSVVQLGKPELEPGE</sequence>
<dbReference type="KEGG" id="beq:BEWA_038690"/>
<name>L1LER7_THEEQ</name>
<dbReference type="CDD" id="cd06223">
    <property type="entry name" value="PRTases_typeI"/>
    <property type="match status" value="1"/>
</dbReference>
<evidence type="ECO:0000256" key="9">
    <source>
        <dbReference type="ARBA" id="ARBA00022676"/>
    </source>
</evidence>
<dbReference type="InterPro" id="IPR005764">
    <property type="entry name" value="Ade_phspho_trans"/>
</dbReference>
<evidence type="ECO:0000313" key="13">
    <source>
        <dbReference type="EMBL" id="EKX73831.1"/>
    </source>
</evidence>
<dbReference type="GO" id="GO:0016208">
    <property type="term" value="F:AMP binding"/>
    <property type="evidence" value="ECO:0007669"/>
    <property type="project" value="TreeGrafter"/>
</dbReference>
<dbReference type="HAMAP" id="MF_00004">
    <property type="entry name" value="Aden_phosphoribosyltr"/>
    <property type="match status" value="1"/>
</dbReference>
<dbReference type="eggNOG" id="KOG1712">
    <property type="taxonomic scope" value="Eukaryota"/>
</dbReference>
<evidence type="ECO:0000256" key="7">
    <source>
        <dbReference type="ARBA" id="ARBA00011893"/>
    </source>
</evidence>
<keyword evidence="11" id="KW-0660">Purine salvage</keyword>
<dbReference type="GO" id="GO:0006168">
    <property type="term" value="P:adenine salvage"/>
    <property type="evidence" value="ECO:0007669"/>
    <property type="project" value="InterPro"/>
</dbReference>
<protein>
    <recommendedName>
        <fullName evidence="7">adenine phosphoribosyltransferase</fullName>
        <ecNumber evidence="7">2.4.2.7</ecNumber>
    </recommendedName>
</protein>
<dbReference type="GO" id="GO:0044209">
    <property type="term" value="P:AMP salvage"/>
    <property type="evidence" value="ECO:0007669"/>
    <property type="project" value="UniProtKB-UniPathway"/>
</dbReference>
<dbReference type="GeneID" id="15803195"/>
<dbReference type="EC" id="2.4.2.7" evidence="7"/>
<feature type="domain" description="Phosphoribosyltransferase" evidence="12">
    <location>
        <begin position="37"/>
        <end position="165"/>
    </location>
</feature>
<dbReference type="VEuPathDB" id="PiroplasmaDB:BEWA_038690"/>
<dbReference type="PANTHER" id="PTHR32315:SF3">
    <property type="entry name" value="ADENINE PHOSPHORIBOSYLTRANSFERASE"/>
    <property type="match status" value="1"/>
</dbReference>
<comment type="function">
    <text evidence="2">Catalyzes a salvage reaction resulting in the formation of AMP, that is energically less costly than de novo synthesis.</text>
</comment>
<proteinExistence type="inferred from homology"/>
<reference evidence="13 14" key="1">
    <citation type="journal article" date="2012" name="BMC Genomics">
        <title>Comparative genomic analysis and phylogenetic position of Theileria equi.</title>
        <authorList>
            <person name="Kappmeyer L.S."/>
            <person name="Thiagarajan M."/>
            <person name="Herndon D.R."/>
            <person name="Ramsay J.D."/>
            <person name="Caler E."/>
            <person name="Djikeng A."/>
            <person name="Gillespie J.J."/>
            <person name="Lau A.O."/>
            <person name="Roalson E.H."/>
            <person name="Silva J.C."/>
            <person name="Silva M.G."/>
            <person name="Suarez C.E."/>
            <person name="Ueti M.W."/>
            <person name="Nene V.M."/>
            <person name="Mealey R.H."/>
            <person name="Knowles D.P."/>
            <person name="Brayton K.A."/>
        </authorList>
    </citation>
    <scope>NUCLEOTIDE SEQUENCE [LARGE SCALE GENOMIC DNA]</scope>
    <source>
        <strain evidence="13 14">WA</strain>
    </source>
</reference>
<dbReference type="GO" id="GO:0006166">
    <property type="term" value="P:purine ribonucleoside salvage"/>
    <property type="evidence" value="ECO:0007669"/>
    <property type="project" value="UniProtKB-KW"/>
</dbReference>
<evidence type="ECO:0000256" key="3">
    <source>
        <dbReference type="ARBA" id="ARBA00004496"/>
    </source>
</evidence>
<dbReference type="GO" id="GO:0003999">
    <property type="term" value="F:adenine phosphoribosyltransferase activity"/>
    <property type="evidence" value="ECO:0007669"/>
    <property type="project" value="UniProtKB-EC"/>
</dbReference>
<dbReference type="AlphaFoldDB" id="L1LER7"/>
<evidence type="ECO:0000259" key="12">
    <source>
        <dbReference type="Pfam" id="PF00156"/>
    </source>
</evidence>
<dbReference type="OrthoDB" id="363185at2759"/>
<evidence type="ECO:0000256" key="4">
    <source>
        <dbReference type="ARBA" id="ARBA00004659"/>
    </source>
</evidence>
<keyword evidence="14" id="KW-1185">Reference proteome</keyword>
<evidence type="ECO:0000256" key="11">
    <source>
        <dbReference type="ARBA" id="ARBA00022726"/>
    </source>
</evidence>
<comment type="pathway">
    <text evidence="4">Purine metabolism; AMP biosynthesis via salvage pathway; AMP from adenine: step 1/1.</text>
</comment>
<dbReference type="NCBIfam" id="NF002636">
    <property type="entry name" value="PRK02304.1-5"/>
    <property type="match status" value="1"/>
</dbReference>
<dbReference type="InterPro" id="IPR050054">
    <property type="entry name" value="UPRTase/APRTase"/>
</dbReference>
<dbReference type="Proteomes" id="UP000031512">
    <property type="component" value="Unassembled WGS sequence"/>
</dbReference>
<dbReference type="STRING" id="1537102.L1LER7"/>
<dbReference type="RefSeq" id="XP_004833283.1">
    <property type="nucleotide sequence ID" value="XM_004833226.1"/>
</dbReference>
<keyword evidence="9 13" id="KW-0328">Glycosyltransferase</keyword>
<dbReference type="SUPFAM" id="SSF53271">
    <property type="entry name" value="PRTase-like"/>
    <property type="match status" value="1"/>
</dbReference>
<evidence type="ECO:0000256" key="2">
    <source>
        <dbReference type="ARBA" id="ARBA00003968"/>
    </source>
</evidence>